<name>A0AC55DPD2_ECHTE</name>
<dbReference type="Proteomes" id="UP000694863">
    <property type="component" value="Unplaced"/>
</dbReference>
<evidence type="ECO:0000313" key="2">
    <source>
        <dbReference type="RefSeq" id="XP_045153603.1"/>
    </source>
</evidence>
<sequence>MNTRDFIVLPWGKPGNSVKLKYKNAQELRMEKVQLELENKEMERKLQELDSTRHKERDKKESSGYHWKSGQVGKLGNRSHTMSQNRGNVIKVNDCIRFFRLLHSNAIKACLECGEDFCSGCFAKIHQKGALKLHRTTLLQVKPQIVPSVLNVAHRFIKEVNPDEPKGENHTTKNISESYRRTKPLFLQESSTEVEFTASEKAESTNQKPGLLCEGSFNEEASARSFQEVLHQWRTGNPEGNEQRNAQAAKPNSMEACEVQTNMKVWREPLEIEFKEDSLSYVEKLWLKKHRRTLRDQLLNTQPVKPMHSSETTNVTPFSPNGSGKEHDVLVTKVQHPALFLPVEELKIERPEQSLKIVELDDNAYEEDFEDSGNAVSYKVELPDVDSTNCPYGNNLHPHHVFTMGKIDLLNFCLTTSSSNHRDNSKAGTASIDCDSVADPGVSSPGVGIMEENSFCGKSLTKEWLDKGSYEKSAHSCTRFESKNSLPSTDFEELSIKELLSQDIKESLDLSNLHEKPCAQDSKATESQLLLQDIALRNKPINEHYHGFEKFFIFEENERLNLLPSHSVECCSSLTRISLAGDREWIPDHSLSEYANHAVVLNVLHSNQDPQISRTQQKMGKVDNKTSTANLPLSNAVRKESSCLSPSPLPPKSATGRSLSRAASEISEIEYIDTTDHNEPLLDTTADKQAIENLEKELNELRNLADSSEKLHSLTSEELPACNSHSQNTSKTTMDCLKTPNLRVPYGVEEQSSSGKETEIESWLTLSESSADEDEEDFLDKQHVTTLPWPSNP</sequence>
<gene>
    <name evidence="2" type="primary">ZBBX</name>
</gene>
<accession>A0AC55DPD2</accession>
<organism evidence="1 2">
    <name type="scientific">Echinops telfairi</name>
    <name type="common">Lesser hedgehog tenrec</name>
    <dbReference type="NCBI Taxonomy" id="9371"/>
    <lineage>
        <taxon>Eukaryota</taxon>
        <taxon>Metazoa</taxon>
        <taxon>Chordata</taxon>
        <taxon>Craniata</taxon>
        <taxon>Vertebrata</taxon>
        <taxon>Euteleostomi</taxon>
        <taxon>Mammalia</taxon>
        <taxon>Eutheria</taxon>
        <taxon>Afrotheria</taxon>
        <taxon>Tenrecidae</taxon>
        <taxon>Tenrecinae</taxon>
        <taxon>Echinops</taxon>
    </lineage>
</organism>
<proteinExistence type="predicted"/>
<evidence type="ECO:0000313" key="1">
    <source>
        <dbReference type="Proteomes" id="UP000694863"/>
    </source>
</evidence>
<dbReference type="RefSeq" id="XP_045153603.1">
    <property type="nucleotide sequence ID" value="XM_045297668.1"/>
</dbReference>
<reference evidence="2" key="1">
    <citation type="submission" date="2025-08" db="UniProtKB">
        <authorList>
            <consortium name="RefSeq"/>
        </authorList>
    </citation>
    <scope>IDENTIFICATION</scope>
</reference>
<protein>
    <submittedName>
        <fullName evidence="2">Zinc finger B-box domain-containing protein 1</fullName>
    </submittedName>
</protein>
<keyword evidence="1" id="KW-1185">Reference proteome</keyword>